<dbReference type="Gene3D" id="3.60.20.40">
    <property type="match status" value="1"/>
</dbReference>
<proteinExistence type="predicted"/>
<gene>
    <name evidence="2" type="ORF">GCM10022223_29210</name>
</gene>
<dbReference type="EMBL" id="BAAAZO010000004">
    <property type="protein sequence ID" value="GAA3611281.1"/>
    <property type="molecule type" value="Genomic_DNA"/>
</dbReference>
<name>A0ABP6ZM21_9ACTN</name>
<organism evidence="2 3">
    <name type="scientific">Kineosporia mesophila</name>
    <dbReference type="NCBI Taxonomy" id="566012"/>
    <lineage>
        <taxon>Bacteria</taxon>
        <taxon>Bacillati</taxon>
        <taxon>Actinomycetota</taxon>
        <taxon>Actinomycetes</taxon>
        <taxon>Kineosporiales</taxon>
        <taxon>Kineosporiaceae</taxon>
        <taxon>Kineosporia</taxon>
    </lineage>
</organism>
<evidence type="ECO:0000256" key="1">
    <source>
        <dbReference type="SAM" id="MobiDB-lite"/>
    </source>
</evidence>
<reference evidence="3" key="1">
    <citation type="journal article" date="2019" name="Int. J. Syst. Evol. Microbiol.">
        <title>The Global Catalogue of Microorganisms (GCM) 10K type strain sequencing project: providing services to taxonomists for standard genome sequencing and annotation.</title>
        <authorList>
            <consortium name="The Broad Institute Genomics Platform"/>
            <consortium name="The Broad Institute Genome Sequencing Center for Infectious Disease"/>
            <person name="Wu L."/>
            <person name="Ma J."/>
        </authorList>
    </citation>
    <scope>NUCLEOTIDE SEQUENCE [LARGE SCALE GENOMIC DNA]</scope>
    <source>
        <strain evidence="3">JCM 16902</strain>
    </source>
</reference>
<dbReference type="Proteomes" id="UP001501074">
    <property type="component" value="Unassembled WGS sequence"/>
</dbReference>
<comment type="caution">
    <text evidence="2">The sequence shown here is derived from an EMBL/GenBank/DDBJ whole genome shotgun (WGS) entry which is preliminary data.</text>
</comment>
<feature type="region of interest" description="Disordered" evidence="1">
    <location>
        <begin position="485"/>
        <end position="504"/>
    </location>
</feature>
<sequence length="504" mass="50555">MPEVAIAAPHPDAVAAARTVVAGGGGAVDAAIAAAAALTVAYPHQCSVGGDLIALIRKPSGEVRAVISAGAAASAFDPASVAGLDRMPPGGPLAITVPGVVAGWAELASLGARLPLSDLLQPAVGLAADGVEVSPGLVRGTVDRLPVVRADPGLSALLLDDDGEPRAAGSPLVQPALAGTLTQIAHDWRSFYTGPLAERVAAALERFGSPLRAPDLAAHRAEVCEPLRRTENDVVWSVAPPPSQGAALLAVLAAPPAGRLAAARQAELRRDALLGDPAKGPIDVEALLGASAASVSQLPTGPKPAGDTVAVTAVGSDGTAVTLIQSVFQTFGSGLLDPGTGIVFHNRGSAFSIDEAHPGRVQPGARPPHTLCPVIAVSGDTVMALGCQGGRAQAWILSQVAEDALVTDDLSAVLDRPRWVIGSRDLGMPSPTLLLEPGVPGTEALSSAATDLGLTVVTSGTKRDDAGHVQVSRLTRTGLAAAADPRADGVGTVLTSPRSARHHA</sequence>
<keyword evidence="3" id="KW-1185">Reference proteome</keyword>
<dbReference type="InterPro" id="IPR043137">
    <property type="entry name" value="GGT_ssub_C"/>
</dbReference>
<accession>A0ABP6ZM21</accession>
<evidence type="ECO:0000313" key="2">
    <source>
        <dbReference type="EMBL" id="GAA3611281.1"/>
    </source>
</evidence>
<evidence type="ECO:0000313" key="3">
    <source>
        <dbReference type="Proteomes" id="UP001501074"/>
    </source>
</evidence>
<dbReference type="RefSeq" id="WP_231482216.1">
    <property type="nucleotide sequence ID" value="NZ_BAAAZO010000004.1"/>
</dbReference>
<dbReference type="SUPFAM" id="SSF56235">
    <property type="entry name" value="N-terminal nucleophile aminohydrolases (Ntn hydrolases)"/>
    <property type="match status" value="1"/>
</dbReference>
<dbReference type="PANTHER" id="PTHR43881">
    <property type="entry name" value="GAMMA-GLUTAMYLTRANSPEPTIDASE (AFU_ORTHOLOGUE AFUA_4G13580)"/>
    <property type="match status" value="1"/>
</dbReference>
<dbReference type="PRINTS" id="PR01210">
    <property type="entry name" value="GGTRANSPTASE"/>
</dbReference>
<dbReference type="InterPro" id="IPR029055">
    <property type="entry name" value="Ntn_hydrolases_N"/>
</dbReference>
<dbReference type="Pfam" id="PF01019">
    <property type="entry name" value="G_glu_transpept"/>
    <property type="match status" value="1"/>
</dbReference>
<dbReference type="InterPro" id="IPR052896">
    <property type="entry name" value="GGT-like_enzyme"/>
</dbReference>
<protein>
    <submittedName>
        <fullName evidence="2">Gamma-glutamyltransferase family protein</fullName>
    </submittedName>
</protein>
<dbReference type="PANTHER" id="PTHR43881:SF5">
    <property type="entry name" value="GAMMA-GLUTAMYLTRANSPEPTIDASE"/>
    <property type="match status" value="1"/>
</dbReference>